<evidence type="ECO:0000313" key="2">
    <source>
        <dbReference type="Proteomes" id="UP000475862"/>
    </source>
</evidence>
<dbReference type="Proteomes" id="UP000475862">
    <property type="component" value="Unassembled WGS sequence"/>
</dbReference>
<keyword evidence="2" id="KW-1185">Reference proteome</keyword>
<reference evidence="1 2" key="1">
    <citation type="submission" date="2019-08" db="EMBL/GenBank/DDBJ databases">
        <title>The genome of the soybean aphid Biotype 1, its phylome, world population structure and adaptation to the North American continent.</title>
        <authorList>
            <person name="Giordano R."/>
            <person name="Donthu R.K."/>
            <person name="Hernandez A.G."/>
            <person name="Wright C.L."/>
            <person name="Zimin A.V."/>
        </authorList>
    </citation>
    <scope>NUCLEOTIDE SEQUENCE [LARGE SCALE GENOMIC DNA]</scope>
    <source>
        <tissue evidence="1">Whole aphids</tissue>
    </source>
</reference>
<protein>
    <submittedName>
        <fullName evidence="1">Uncharacterized protein</fullName>
    </submittedName>
</protein>
<sequence length="199" mass="23103">MENFVLDFLTLDINTKNSIKQLIRNLFFLSEFRKKILRKIENFNLPSETTPESSKGGKHMTTAGLYMHTHSYSHRTALRIAGKASTKCIPLIMLYMFNSPSSSSIISLIVLVYPKCVRNIIADKLINQIVLGCKPVHFLMVHPNIITNKRPTKSLKIIFREYKTDLIWDITCEHFEKNCSLNDLQDEMWFSFDKLSKEI</sequence>
<name>A0A6G0T6T6_APHGL</name>
<proteinExistence type="predicted"/>
<accession>A0A6G0T6T6</accession>
<dbReference type="AlphaFoldDB" id="A0A6G0T6T6"/>
<organism evidence="1 2">
    <name type="scientific">Aphis glycines</name>
    <name type="common">Soybean aphid</name>
    <dbReference type="NCBI Taxonomy" id="307491"/>
    <lineage>
        <taxon>Eukaryota</taxon>
        <taxon>Metazoa</taxon>
        <taxon>Ecdysozoa</taxon>
        <taxon>Arthropoda</taxon>
        <taxon>Hexapoda</taxon>
        <taxon>Insecta</taxon>
        <taxon>Pterygota</taxon>
        <taxon>Neoptera</taxon>
        <taxon>Paraneoptera</taxon>
        <taxon>Hemiptera</taxon>
        <taxon>Sternorrhyncha</taxon>
        <taxon>Aphidomorpha</taxon>
        <taxon>Aphidoidea</taxon>
        <taxon>Aphididae</taxon>
        <taxon>Aphidini</taxon>
        <taxon>Aphis</taxon>
        <taxon>Aphis</taxon>
    </lineage>
</organism>
<gene>
    <name evidence="1" type="ORF">AGLY_013609</name>
</gene>
<evidence type="ECO:0000313" key="1">
    <source>
        <dbReference type="EMBL" id="KAE9526961.1"/>
    </source>
</evidence>
<comment type="caution">
    <text evidence="1">The sequence shown here is derived from an EMBL/GenBank/DDBJ whole genome shotgun (WGS) entry which is preliminary data.</text>
</comment>
<dbReference type="EMBL" id="VYZN01000054">
    <property type="protein sequence ID" value="KAE9526961.1"/>
    <property type="molecule type" value="Genomic_DNA"/>
</dbReference>